<sequence>MGWRDIVHAFHPELPAREAPLRTLVRNDVLSSGIRFTRRHSSRLAGAGTLYSRLNVHAAVLYRRGDTTAAGAYCTQAQRIEEELMAWLKELSLNAAALEPLTGPYHDAWKVVRRLCDATDAALQSLPGVPDQGCIAGILSRTDGKKVRFSVEFTGSCIVTRL</sequence>
<organism evidence="1 2">
    <name type="scientific">Streptomyces sp. 900105245</name>
    <dbReference type="NCBI Taxonomy" id="3154379"/>
    <lineage>
        <taxon>Bacteria</taxon>
        <taxon>Bacillati</taxon>
        <taxon>Actinomycetota</taxon>
        <taxon>Actinomycetes</taxon>
        <taxon>Kitasatosporales</taxon>
        <taxon>Streptomycetaceae</taxon>
        <taxon>Streptomyces</taxon>
    </lineage>
</organism>
<keyword evidence="2" id="KW-1185">Reference proteome</keyword>
<gene>
    <name evidence="1" type="ORF">ABT272_28610</name>
</gene>
<protein>
    <submittedName>
        <fullName evidence="1">Uncharacterized protein</fullName>
    </submittedName>
</protein>
<dbReference type="EMBL" id="JBEPAZ010000031">
    <property type="protein sequence ID" value="MER6431660.1"/>
    <property type="molecule type" value="Genomic_DNA"/>
</dbReference>
<name>A0ABV1UDH1_9ACTN</name>
<proteinExistence type="predicted"/>
<dbReference type="RefSeq" id="WP_352064701.1">
    <property type="nucleotide sequence ID" value="NZ_JBEPAZ010000031.1"/>
</dbReference>
<accession>A0ABV1UDH1</accession>
<evidence type="ECO:0000313" key="1">
    <source>
        <dbReference type="EMBL" id="MER6431660.1"/>
    </source>
</evidence>
<evidence type="ECO:0000313" key="2">
    <source>
        <dbReference type="Proteomes" id="UP001470023"/>
    </source>
</evidence>
<dbReference type="Proteomes" id="UP001470023">
    <property type="component" value="Unassembled WGS sequence"/>
</dbReference>
<reference evidence="1 2" key="1">
    <citation type="submission" date="2024-06" db="EMBL/GenBank/DDBJ databases">
        <title>The Natural Products Discovery Center: Release of the First 8490 Sequenced Strains for Exploring Actinobacteria Biosynthetic Diversity.</title>
        <authorList>
            <person name="Kalkreuter E."/>
            <person name="Kautsar S.A."/>
            <person name="Yang D."/>
            <person name="Bader C.D."/>
            <person name="Teijaro C.N."/>
            <person name="Fluegel L."/>
            <person name="Davis C.M."/>
            <person name="Simpson J.R."/>
            <person name="Lauterbach L."/>
            <person name="Steele A.D."/>
            <person name="Gui C."/>
            <person name="Meng S."/>
            <person name="Li G."/>
            <person name="Viehrig K."/>
            <person name="Ye F."/>
            <person name="Su P."/>
            <person name="Kiefer A.F."/>
            <person name="Nichols A."/>
            <person name="Cepeda A.J."/>
            <person name="Yan W."/>
            <person name="Fan B."/>
            <person name="Jiang Y."/>
            <person name="Adhikari A."/>
            <person name="Zheng C.-J."/>
            <person name="Schuster L."/>
            <person name="Cowan T.M."/>
            <person name="Smanski M.J."/>
            <person name="Chevrette M.G."/>
            <person name="De Carvalho L.P.S."/>
            <person name="Shen B."/>
        </authorList>
    </citation>
    <scope>NUCLEOTIDE SEQUENCE [LARGE SCALE GENOMIC DNA]</scope>
    <source>
        <strain evidence="1 2">NPDC001166</strain>
    </source>
</reference>
<comment type="caution">
    <text evidence="1">The sequence shown here is derived from an EMBL/GenBank/DDBJ whole genome shotgun (WGS) entry which is preliminary data.</text>
</comment>